<feature type="domain" description="NADH-ubiquinone oxidoreductase 51kDa subunit iron-sulphur binding" evidence="13">
    <location>
        <begin position="359"/>
        <end position="404"/>
    </location>
</feature>
<evidence type="ECO:0000256" key="9">
    <source>
        <dbReference type="ARBA" id="ARBA00023004"/>
    </source>
</evidence>
<evidence type="ECO:0000313" key="14">
    <source>
        <dbReference type="EMBL" id="KAG8462323.1"/>
    </source>
</evidence>
<comment type="subcellular location">
    <subcellularLocation>
        <location evidence="12">Mitochondrion inner membrane</location>
        <topology evidence="12">Peripheral membrane protein</topology>
        <orientation evidence="12">Matrix side</orientation>
    </subcellularLocation>
</comment>
<evidence type="ECO:0000256" key="1">
    <source>
        <dbReference type="ARBA" id="ARBA00001917"/>
    </source>
</evidence>
<gene>
    <name evidence="14" type="ORF">KFE25_012143</name>
</gene>
<keyword evidence="12" id="KW-0999">Mitochondrion inner membrane</keyword>
<evidence type="ECO:0000259" key="13">
    <source>
        <dbReference type="SMART" id="SM00928"/>
    </source>
</evidence>
<dbReference type="PROSITE" id="PS00645">
    <property type="entry name" value="COMPLEX1_51K_2"/>
    <property type="match status" value="1"/>
</dbReference>
<proteinExistence type="inferred from homology"/>
<dbReference type="InterPro" id="IPR011537">
    <property type="entry name" value="NADH-UbQ_OxRdtase_suF"/>
</dbReference>
<comment type="cofactor">
    <cofactor evidence="2 12">
        <name>[4Fe-4S] cluster</name>
        <dbReference type="ChEBI" id="CHEBI:49883"/>
    </cofactor>
</comment>
<keyword evidence="12" id="KW-0679">Respiratory chain</keyword>
<evidence type="ECO:0000313" key="15">
    <source>
        <dbReference type="Proteomes" id="UP000751190"/>
    </source>
</evidence>
<evidence type="ECO:0000256" key="7">
    <source>
        <dbReference type="ARBA" id="ARBA00022723"/>
    </source>
</evidence>
<reference evidence="14" key="1">
    <citation type="submission" date="2021-05" db="EMBL/GenBank/DDBJ databases">
        <title>The genome of the haptophyte Pavlova lutheri (Diacronema luteri, Pavlovales) - a model for lipid biosynthesis in eukaryotic algae.</title>
        <authorList>
            <person name="Hulatt C.J."/>
            <person name="Posewitz M.C."/>
        </authorList>
    </citation>
    <scope>NUCLEOTIDE SEQUENCE</scope>
    <source>
        <strain evidence="14">NIVA-4/92</strain>
    </source>
</reference>
<dbReference type="PANTHER" id="PTHR11780:SF10">
    <property type="entry name" value="NADH DEHYDROGENASE [UBIQUINONE] FLAVOPROTEIN 1, MITOCHONDRIAL"/>
    <property type="match status" value="1"/>
</dbReference>
<evidence type="ECO:0000256" key="12">
    <source>
        <dbReference type="RuleBase" id="RU364066"/>
    </source>
</evidence>
<keyword evidence="11 12" id="KW-0520">NAD</keyword>
<dbReference type="Gene3D" id="3.10.20.600">
    <property type="match status" value="1"/>
</dbReference>
<keyword evidence="12" id="KW-0813">Transport</keyword>
<dbReference type="InterPro" id="IPR054765">
    <property type="entry name" value="SLBB_dom"/>
</dbReference>
<dbReference type="OMA" id="QGDGKPH"/>
<evidence type="ECO:0000256" key="3">
    <source>
        <dbReference type="ARBA" id="ARBA00007523"/>
    </source>
</evidence>
<dbReference type="FunFam" id="1.20.1440.230:FF:000001">
    <property type="entry name" value="Mitochondrial NADH dehydrogenase flavoprotein 1"/>
    <property type="match status" value="1"/>
</dbReference>
<dbReference type="Pfam" id="PF01512">
    <property type="entry name" value="Complex1_51K"/>
    <property type="match status" value="1"/>
</dbReference>
<evidence type="ECO:0000256" key="4">
    <source>
        <dbReference type="ARBA" id="ARBA00022485"/>
    </source>
</evidence>
<dbReference type="SUPFAM" id="SSF142019">
    <property type="entry name" value="Nqo1 FMN-binding domain-like"/>
    <property type="match status" value="1"/>
</dbReference>
<sequence length="453" mass="49051">MLLSRAARVERPAALALTRAFSTGRVHGGLKDEDRIFTNLYCDGSPFLDGAMKRGDWYRTKDLVQLGPERIIGEIKRSGLRGRGGAGFPSGLKWSFMPKNNTDKPQYLVVNADESEPGTCKDREIMRHDPHKLIEGCLVAGSAMRANAAYIYIRGEFVYEAAVLERAVAEAYKAGLLGKNACGSGIDFDVHVHRGGGAYICGEETGLIESLEGKTGKPRLKPPFPANAGLYGCPTTVTNVETVAVSPTILRRGGDWFASFGRKNNSGTKLFCISGHVNNPITVEEEMSIPLRELLEKHCGGVRGGWDNLLAVIPGGSSVPVMTKAVCDDVLMDFDALKEVGSGLGTAAVTVFDKSTDIVAAIGRLSKFYAHESCGQCTPCREGTTWMNKIMDRMVTGDAKLEEIDMLYEISQQIEGHTICALGDAAAWPVQGLIRAFRPEMEARIMKKAAGKL</sequence>
<evidence type="ECO:0000256" key="11">
    <source>
        <dbReference type="ARBA" id="ARBA00023027"/>
    </source>
</evidence>
<keyword evidence="8" id="KW-1278">Translocase</keyword>
<comment type="similarity">
    <text evidence="3 12">Belongs to the complex I 51 kDa subunit family.</text>
</comment>
<dbReference type="NCBIfam" id="NF010120">
    <property type="entry name" value="PRK13596.1"/>
    <property type="match status" value="1"/>
</dbReference>
<keyword evidence="5 12" id="KW-0285">Flavoprotein</keyword>
<dbReference type="Pfam" id="PF22461">
    <property type="entry name" value="SLBB_2"/>
    <property type="match status" value="1"/>
</dbReference>
<dbReference type="AlphaFoldDB" id="A0A8J6CCB0"/>
<keyword evidence="12" id="KW-0496">Mitochondrion</keyword>
<dbReference type="GO" id="GO:0006120">
    <property type="term" value="P:mitochondrial electron transport, NADH to ubiquinone"/>
    <property type="evidence" value="ECO:0007669"/>
    <property type="project" value="TreeGrafter"/>
</dbReference>
<keyword evidence="15" id="KW-1185">Reference proteome</keyword>
<dbReference type="FunFam" id="3.40.50.11540:FF:000001">
    <property type="entry name" value="NADH dehydrogenase [ubiquinone] flavoprotein 1, mitochondrial"/>
    <property type="match status" value="1"/>
</dbReference>
<keyword evidence="6 12" id="KW-0288">FMN</keyword>
<comment type="catalytic activity">
    <reaction evidence="12">
        <text>a ubiquinone + NADH + 5 H(+)(in) = a ubiquinol + NAD(+) + 4 H(+)(out)</text>
        <dbReference type="Rhea" id="RHEA:29091"/>
        <dbReference type="Rhea" id="RHEA-COMP:9565"/>
        <dbReference type="Rhea" id="RHEA-COMP:9566"/>
        <dbReference type="ChEBI" id="CHEBI:15378"/>
        <dbReference type="ChEBI" id="CHEBI:16389"/>
        <dbReference type="ChEBI" id="CHEBI:17976"/>
        <dbReference type="ChEBI" id="CHEBI:57540"/>
        <dbReference type="ChEBI" id="CHEBI:57945"/>
        <dbReference type="EC" id="7.1.1.2"/>
    </reaction>
</comment>
<dbReference type="EC" id="7.1.1.2" evidence="12"/>
<dbReference type="SMART" id="SM00928">
    <property type="entry name" value="NADH_4Fe-4S"/>
    <property type="match status" value="1"/>
</dbReference>
<dbReference type="NCBIfam" id="TIGR01959">
    <property type="entry name" value="nuoF_fam"/>
    <property type="match status" value="1"/>
</dbReference>
<comment type="caution">
    <text evidence="14">The sequence shown here is derived from an EMBL/GenBank/DDBJ whole genome shotgun (WGS) entry which is preliminary data.</text>
</comment>
<dbReference type="Gene3D" id="3.40.50.11540">
    <property type="entry name" value="NADH-ubiquinone oxidoreductase 51kDa subunit"/>
    <property type="match status" value="1"/>
</dbReference>
<accession>A0A8J6CCB0</accession>
<keyword evidence="9 12" id="KW-0408">Iron</keyword>
<protein>
    <recommendedName>
        <fullName evidence="12">NADH dehydrogenase [ubiquinone] flavoprotein 1, mitochondrial</fullName>
        <ecNumber evidence="12">7.1.1.2</ecNumber>
    </recommendedName>
</protein>
<dbReference type="GO" id="GO:0046872">
    <property type="term" value="F:metal ion binding"/>
    <property type="evidence" value="ECO:0007669"/>
    <property type="project" value="UniProtKB-KW"/>
</dbReference>
<keyword evidence="7 12" id="KW-0479">Metal-binding</keyword>
<name>A0A8J6CCB0_DIALT</name>
<evidence type="ECO:0000256" key="5">
    <source>
        <dbReference type="ARBA" id="ARBA00022630"/>
    </source>
</evidence>
<evidence type="ECO:0000256" key="6">
    <source>
        <dbReference type="ARBA" id="ARBA00022643"/>
    </source>
</evidence>
<keyword evidence="12" id="KW-0472">Membrane</keyword>
<dbReference type="SUPFAM" id="SSF142984">
    <property type="entry name" value="Nqo1 middle domain-like"/>
    <property type="match status" value="1"/>
</dbReference>
<keyword evidence="12" id="KW-0249">Electron transport</keyword>
<dbReference type="EMBL" id="JAGTXO010000021">
    <property type="protein sequence ID" value="KAG8462323.1"/>
    <property type="molecule type" value="Genomic_DNA"/>
</dbReference>
<dbReference type="InterPro" id="IPR019575">
    <property type="entry name" value="Nuop51_4Fe4S-bd"/>
</dbReference>
<dbReference type="Gene3D" id="1.20.1440.230">
    <property type="entry name" value="NADH-ubiquinone oxidoreductase 51kDa subunit, iron-sulphur binding domain"/>
    <property type="match status" value="1"/>
</dbReference>
<dbReference type="SUPFAM" id="SSF140490">
    <property type="entry name" value="Nqo1C-terminal domain-like"/>
    <property type="match status" value="1"/>
</dbReference>
<dbReference type="FunFam" id="3.10.20.600:FF:000001">
    <property type="entry name" value="NADH dehydrogenase [ubiquinone] flavoprotein 1, mitochondrial"/>
    <property type="match status" value="1"/>
</dbReference>
<dbReference type="OrthoDB" id="42889at2759"/>
<dbReference type="GO" id="GO:0010181">
    <property type="term" value="F:FMN binding"/>
    <property type="evidence" value="ECO:0007669"/>
    <property type="project" value="InterPro"/>
</dbReference>
<dbReference type="GO" id="GO:0051287">
    <property type="term" value="F:NAD binding"/>
    <property type="evidence" value="ECO:0007669"/>
    <property type="project" value="UniProtKB-UniRule"/>
</dbReference>
<dbReference type="Pfam" id="PF10589">
    <property type="entry name" value="NADH_4Fe-4S"/>
    <property type="match status" value="1"/>
</dbReference>
<comment type="function">
    <text evidence="12">Core subunit of the mitochondrial membrane respiratory chain NADH dehydrogenase (Complex I) which catalyzes electron transfer from NADH through the respiratory chain, using ubiquinone as an electron acceptor. Essential for the catalytic activity and assembly of complex I.</text>
</comment>
<dbReference type="InterPro" id="IPR011538">
    <property type="entry name" value="Nuo51_FMN-bd"/>
</dbReference>
<dbReference type="GO" id="GO:0008137">
    <property type="term" value="F:NADH dehydrogenase (ubiquinone) activity"/>
    <property type="evidence" value="ECO:0007669"/>
    <property type="project" value="UniProtKB-EC"/>
</dbReference>
<evidence type="ECO:0000256" key="2">
    <source>
        <dbReference type="ARBA" id="ARBA00001966"/>
    </source>
</evidence>
<keyword evidence="10 12" id="KW-0411">Iron-sulfur</keyword>
<dbReference type="InterPro" id="IPR050837">
    <property type="entry name" value="ComplexI_51kDa_subunit"/>
</dbReference>
<keyword evidence="12" id="KW-0809">Transit peptide</keyword>
<keyword evidence="4 12" id="KW-0004">4Fe-4S</keyword>
<dbReference type="InterPro" id="IPR037225">
    <property type="entry name" value="Nuo51_FMN-bd_sf"/>
</dbReference>
<dbReference type="GO" id="GO:0051539">
    <property type="term" value="F:4 iron, 4 sulfur cluster binding"/>
    <property type="evidence" value="ECO:0007669"/>
    <property type="project" value="UniProtKB-UniRule"/>
</dbReference>
<dbReference type="InterPro" id="IPR001949">
    <property type="entry name" value="NADH-UbQ_OxRdtase_51kDa_CS"/>
</dbReference>
<evidence type="ECO:0000256" key="8">
    <source>
        <dbReference type="ARBA" id="ARBA00022967"/>
    </source>
</evidence>
<dbReference type="Proteomes" id="UP000751190">
    <property type="component" value="Unassembled WGS sequence"/>
</dbReference>
<dbReference type="GO" id="GO:0005743">
    <property type="term" value="C:mitochondrial inner membrane"/>
    <property type="evidence" value="ECO:0007669"/>
    <property type="project" value="UniProtKB-SubCell"/>
</dbReference>
<dbReference type="InterPro" id="IPR037207">
    <property type="entry name" value="Nuop51_4Fe4S-bd_sf"/>
</dbReference>
<comment type="cofactor">
    <cofactor evidence="1 12">
        <name>FMN</name>
        <dbReference type="ChEBI" id="CHEBI:58210"/>
    </cofactor>
</comment>
<evidence type="ECO:0000256" key="10">
    <source>
        <dbReference type="ARBA" id="ARBA00023014"/>
    </source>
</evidence>
<dbReference type="PANTHER" id="PTHR11780">
    <property type="entry name" value="NADH-UBIQUINONE OXIDOREDUCTASE FLAVOPROTEIN 1 NDUFV1"/>
    <property type="match status" value="1"/>
</dbReference>
<organism evidence="14 15">
    <name type="scientific">Diacronema lutheri</name>
    <name type="common">Unicellular marine alga</name>
    <name type="synonym">Monochrysis lutheri</name>
    <dbReference type="NCBI Taxonomy" id="2081491"/>
    <lineage>
        <taxon>Eukaryota</taxon>
        <taxon>Haptista</taxon>
        <taxon>Haptophyta</taxon>
        <taxon>Pavlovophyceae</taxon>
        <taxon>Pavlovales</taxon>
        <taxon>Pavlovaceae</taxon>
        <taxon>Diacronema</taxon>
    </lineage>
</organism>